<reference evidence="9 10" key="1">
    <citation type="journal article" date="2009" name="Nat. Genet.">
        <title>The genome of the cucumber, Cucumis sativus L.</title>
        <authorList>
            <person name="Huang S."/>
            <person name="Li R."/>
            <person name="Zhang Z."/>
            <person name="Li L."/>
            <person name="Gu X."/>
            <person name="Fan W."/>
            <person name="Lucas W.J."/>
            <person name="Wang X."/>
            <person name="Xie B."/>
            <person name="Ni P."/>
            <person name="Ren Y."/>
            <person name="Zhu H."/>
            <person name="Li J."/>
            <person name="Lin K."/>
            <person name="Jin W."/>
            <person name="Fei Z."/>
            <person name="Li G."/>
            <person name="Staub J."/>
            <person name="Kilian A."/>
            <person name="van der Vossen E.A."/>
            <person name="Wu Y."/>
            <person name="Guo J."/>
            <person name="He J."/>
            <person name="Jia Z."/>
            <person name="Ren Y."/>
            <person name="Tian G."/>
            <person name="Lu Y."/>
            <person name="Ruan J."/>
            <person name="Qian W."/>
            <person name="Wang M."/>
            <person name="Huang Q."/>
            <person name="Li B."/>
            <person name="Xuan Z."/>
            <person name="Cao J."/>
            <person name="Asan"/>
            <person name="Wu Z."/>
            <person name="Zhang J."/>
            <person name="Cai Q."/>
            <person name="Bai Y."/>
            <person name="Zhao B."/>
            <person name="Han Y."/>
            <person name="Li Y."/>
            <person name="Li X."/>
            <person name="Wang S."/>
            <person name="Shi Q."/>
            <person name="Liu S."/>
            <person name="Cho W.K."/>
            <person name="Kim J.Y."/>
            <person name="Xu Y."/>
            <person name="Heller-Uszynska K."/>
            <person name="Miao H."/>
            <person name="Cheng Z."/>
            <person name="Zhang S."/>
            <person name="Wu J."/>
            <person name="Yang Y."/>
            <person name="Kang H."/>
            <person name="Li M."/>
            <person name="Liang H."/>
            <person name="Ren X."/>
            <person name="Shi Z."/>
            <person name="Wen M."/>
            <person name="Jian M."/>
            <person name="Yang H."/>
            <person name="Zhang G."/>
            <person name="Yang Z."/>
            <person name="Chen R."/>
            <person name="Liu S."/>
            <person name="Li J."/>
            <person name="Ma L."/>
            <person name="Liu H."/>
            <person name="Zhou Y."/>
            <person name="Zhao J."/>
            <person name="Fang X."/>
            <person name="Li G."/>
            <person name="Fang L."/>
            <person name="Li Y."/>
            <person name="Liu D."/>
            <person name="Zheng H."/>
            <person name="Zhang Y."/>
            <person name="Qin N."/>
            <person name="Li Z."/>
            <person name="Yang G."/>
            <person name="Yang S."/>
            <person name="Bolund L."/>
            <person name="Kristiansen K."/>
            <person name="Zheng H."/>
            <person name="Li S."/>
            <person name="Zhang X."/>
            <person name="Yang H."/>
            <person name="Wang J."/>
            <person name="Sun R."/>
            <person name="Zhang B."/>
            <person name="Jiang S."/>
            <person name="Wang J."/>
            <person name="Du Y."/>
            <person name="Li S."/>
        </authorList>
    </citation>
    <scope>NUCLEOTIDE SEQUENCE [LARGE SCALE GENOMIC DNA]</scope>
    <source>
        <strain evidence="10">cv. 9930</strain>
    </source>
</reference>
<gene>
    <name evidence="9" type="ORF">Csa_7G388340</name>
</gene>
<dbReference type="Gramene" id="KGN44801">
    <property type="protein sequence ID" value="KGN44801"/>
    <property type="gene ID" value="Csa_7G388340"/>
</dbReference>
<keyword evidence="10" id="KW-1185">Reference proteome</keyword>
<dbReference type="InterPro" id="IPR038933">
    <property type="entry name" value="Ovate"/>
</dbReference>
<evidence type="ECO:0000256" key="2">
    <source>
        <dbReference type="ARBA" id="ARBA00022491"/>
    </source>
</evidence>
<evidence type="ECO:0000313" key="9">
    <source>
        <dbReference type="EMBL" id="KGN44801.1"/>
    </source>
</evidence>
<evidence type="ECO:0000256" key="6">
    <source>
        <dbReference type="RuleBase" id="RU367028"/>
    </source>
</evidence>
<reference evidence="9 10" key="4">
    <citation type="journal article" date="2011" name="BMC Genomics">
        <title>RNA-Seq improves annotation of protein-coding genes in the cucumber genome.</title>
        <authorList>
            <person name="Li Z."/>
            <person name="Zhang Z."/>
            <person name="Yan P."/>
            <person name="Huang S."/>
            <person name="Fei Z."/>
            <person name="Lin K."/>
        </authorList>
    </citation>
    <scope>NUCLEOTIDE SEQUENCE [LARGE SCALE GENOMIC DNA]</scope>
    <source>
        <strain evidence="10">cv. 9930</strain>
    </source>
</reference>
<evidence type="ECO:0000313" key="10">
    <source>
        <dbReference type="Proteomes" id="UP000029981"/>
    </source>
</evidence>
<reference evidence="9 10" key="2">
    <citation type="journal article" date="2009" name="PLoS ONE">
        <title>An integrated genetic and cytogenetic map of the cucumber genome.</title>
        <authorList>
            <person name="Ren Y."/>
            <person name="Zhang Z."/>
            <person name="Liu J."/>
            <person name="Staub J.E."/>
            <person name="Han Y."/>
            <person name="Cheng Z."/>
            <person name="Li X."/>
            <person name="Lu J."/>
            <person name="Miao H."/>
            <person name="Kang H."/>
            <person name="Xie B."/>
            <person name="Gu X."/>
            <person name="Wang X."/>
            <person name="Du Y."/>
            <person name="Jin W."/>
            <person name="Huang S."/>
        </authorList>
    </citation>
    <scope>NUCLEOTIDE SEQUENCE [LARGE SCALE GENOMIC DNA]</scope>
    <source>
        <strain evidence="10">cv. 9930</strain>
    </source>
</reference>
<keyword evidence="3 6" id="KW-0805">Transcription regulation</keyword>
<protein>
    <recommendedName>
        <fullName evidence="6">Transcription repressor</fullName>
    </recommendedName>
    <alternativeName>
        <fullName evidence="6">Ovate family protein</fullName>
    </alternativeName>
</protein>
<feature type="domain" description="OVATE" evidence="8">
    <location>
        <begin position="159"/>
        <end position="231"/>
    </location>
</feature>
<dbReference type="eggNOG" id="ENOG502S0BX">
    <property type="taxonomic scope" value="Eukaryota"/>
</dbReference>
<evidence type="ECO:0000259" key="8">
    <source>
        <dbReference type="PROSITE" id="PS51754"/>
    </source>
</evidence>
<keyword evidence="2 6" id="KW-0678">Repressor</keyword>
<dbReference type="PROSITE" id="PS51754">
    <property type="entry name" value="OVATE"/>
    <property type="match status" value="1"/>
</dbReference>
<feature type="compositionally biased region" description="Basic and acidic residues" evidence="7">
    <location>
        <begin position="248"/>
        <end position="260"/>
    </location>
</feature>
<name>A0A0A0KAG6_CUCSA</name>
<dbReference type="PANTHER" id="PTHR33057">
    <property type="entry name" value="TRANSCRIPTION REPRESSOR OFP7-RELATED"/>
    <property type="match status" value="1"/>
</dbReference>
<evidence type="ECO:0000256" key="7">
    <source>
        <dbReference type="SAM" id="MobiDB-lite"/>
    </source>
</evidence>
<evidence type="ECO:0000256" key="1">
    <source>
        <dbReference type="ARBA" id="ARBA00004123"/>
    </source>
</evidence>
<sequence length="278" mass="30864">MPTKLGRNYLNLCFTKIKNPLSTAQSSPPITHTADRRRQTTRSFSSTAAAFITNYNSLYEITTTTTTNSDSNSPSTPLFGLTNDIGVADPDAYVAVDFITAFTSHRFFFSSPGSSNSIIESTTTTTTESTTTMSLSSEYSARYEGNDDDLMIFNNSHVIPTYSPDPYMDFRRSMQEMMEAREKMTTAVATTTTMKKSSWEFLHELLLCYLALNPKTTHKHILKAFADIATVIKPPLAMKETEEEENVDREKGESMVDDRGAGGGGCECEMSGQQNDRD</sequence>
<dbReference type="AlphaFoldDB" id="A0A0A0KAG6"/>
<organism evidence="9 10">
    <name type="scientific">Cucumis sativus</name>
    <name type="common">Cucumber</name>
    <dbReference type="NCBI Taxonomy" id="3659"/>
    <lineage>
        <taxon>Eukaryota</taxon>
        <taxon>Viridiplantae</taxon>
        <taxon>Streptophyta</taxon>
        <taxon>Embryophyta</taxon>
        <taxon>Tracheophyta</taxon>
        <taxon>Spermatophyta</taxon>
        <taxon>Magnoliopsida</taxon>
        <taxon>eudicotyledons</taxon>
        <taxon>Gunneridae</taxon>
        <taxon>Pentapetalae</taxon>
        <taxon>rosids</taxon>
        <taxon>fabids</taxon>
        <taxon>Cucurbitales</taxon>
        <taxon>Cucurbitaceae</taxon>
        <taxon>Benincaseae</taxon>
        <taxon>Cucumis</taxon>
    </lineage>
</organism>
<reference evidence="9 10" key="3">
    <citation type="journal article" date="2010" name="BMC Genomics">
        <title>Transcriptome sequencing and comparative analysis of cucumber flowers with different sex types.</title>
        <authorList>
            <person name="Guo S."/>
            <person name="Zheng Y."/>
            <person name="Joung J.G."/>
            <person name="Liu S."/>
            <person name="Zhang Z."/>
            <person name="Crasta O.R."/>
            <person name="Sobral B.W."/>
            <person name="Xu Y."/>
            <person name="Huang S."/>
            <person name="Fei Z."/>
        </authorList>
    </citation>
    <scope>NUCLEOTIDE SEQUENCE [LARGE SCALE GENOMIC DNA]</scope>
    <source>
        <strain evidence="10">cv. 9930</strain>
    </source>
</reference>
<dbReference type="EMBL" id="CM002928">
    <property type="protein sequence ID" value="KGN44801.1"/>
    <property type="molecule type" value="Genomic_DNA"/>
</dbReference>
<dbReference type="STRING" id="3659.A0A0A0KAG6"/>
<evidence type="ECO:0000256" key="3">
    <source>
        <dbReference type="ARBA" id="ARBA00023015"/>
    </source>
</evidence>
<keyword evidence="5 6" id="KW-0539">Nucleus</keyword>
<dbReference type="Pfam" id="PF04844">
    <property type="entry name" value="Ovate"/>
    <property type="match status" value="1"/>
</dbReference>
<accession>A0A0A0KAG6</accession>
<keyword evidence="4 6" id="KW-0804">Transcription</keyword>
<feature type="region of interest" description="Disordered" evidence="7">
    <location>
        <begin position="239"/>
        <end position="278"/>
    </location>
</feature>
<dbReference type="OMA" id="LMCYLTL"/>
<evidence type="ECO:0000256" key="5">
    <source>
        <dbReference type="ARBA" id="ARBA00023242"/>
    </source>
</evidence>
<comment type="subcellular location">
    <subcellularLocation>
        <location evidence="1 6">Nucleus</location>
    </subcellularLocation>
</comment>
<dbReference type="GO" id="GO:0045892">
    <property type="term" value="P:negative regulation of DNA-templated transcription"/>
    <property type="evidence" value="ECO:0007669"/>
    <property type="project" value="UniProtKB-UniRule"/>
</dbReference>
<dbReference type="InterPro" id="IPR006458">
    <property type="entry name" value="Ovate_C"/>
</dbReference>
<evidence type="ECO:0000256" key="4">
    <source>
        <dbReference type="ARBA" id="ARBA00023163"/>
    </source>
</evidence>
<dbReference type="NCBIfam" id="TIGR01568">
    <property type="entry name" value="A_thal_3678"/>
    <property type="match status" value="1"/>
</dbReference>
<dbReference type="OrthoDB" id="690912at2759"/>
<dbReference type="PANTHER" id="PTHR33057:SF21">
    <property type="entry name" value="TRANSCRIPTION REPRESSOR"/>
    <property type="match status" value="1"/>
</dbReference>
<dbReference type="Proteomes" id="UP000029981">
    <property type="component" value="Chromosome 7"/>
</dbReference>
<dbReference type="GO" id="GO:0005634">
    <property type="term" value="C:nucleus"/>
    <property type="evidence" value="ECO:0007669"/>
    <property type="project" value="UniProtKB-SubCell"/>
</dbReference>
<comment type="function">
    <text evidence="6">Transcriptional repressor that regulates multiple aspects of plant growth and development.</text>
</comment>
<dbReference type="KEGG" id="csv:101209224"/>
<proteinExistence type="predicted"/>